<accession>A0A1A0VYY3</accession>
<dbReference type="GO" id="GO:0004634">
    <property type="term" value="F:phosphopyruvate hydratase activity"/>
    <property type="evidence" value="ECO:0007669"/>
    <property type="project" value="UniProtKB-UniRule"/>
</dbReference>
<dbReference type="PANTHER" id="PTHR11902:SF1">
    <property type="entry name" value="ENOLASE"/>
    <property type="match status" value="1"/>
</dbReference>
<feature type="domain" description="Enolase N-terminal" evidence="12">
    <location>
        <begin position="4"/>
        <end position="134"/>
    </location>
</feature>
<keyword evidence="8 9" id="KW-0456">Lyase</keyword>
<dbReference type="EMBL" id="LZSX01000008">
    <property type="protein sequence ID" value="OBB88525.1"/>
    <property type="molecule type" value="Genomic_DNA"/>
</dbReference>
<dbReference type="SMART" id="SM01192">
    <property type="entry name" value="Enolase_C"/>
    <property type="match status" value="1"/>
</dbReference>
<dbReference type="Proteomes" id="UP000091914">
    <property type="component" value="Unassembled WGS sequence"/>
</dbReference>
<feature type="binding site" evidence="9">
    <location>
        <position position="339"/>
    </location>
    <ligand>
        <name>(2R)-2-phosphoglycerate</name>
        <dbReference type="ChEBI" id="CHEBI:58289"/>
    </ligand>
</feature>
<feature type="binding site" evidence="10">
    <location>
        <position position="273"/>
    </location>
    <ligand>
        <name>Mg(2+)</name>
        <dbReference type="ChEBI" id="CHEBI:18420"/>
    </ligand>
</feature>
<proteinExistence type="inferred from homology"/>
<dbReference type="SUPFAM" id="SSF54826">
    <property type="entry name" value="Enolase N-terminal domain-like"/>
    <property type="match status" value="1"/>
</dbReference>
<dbReference type="SFLD" id="SFLDS00001">
    <property type="entry name" value="Enolase"/>
    <property type="match status" value="1"/>
</dbReference>
<evidence type="ECO:0000313" key="14">
    <source>
        <dbReference type="Proteomes" id="UP000091914"/>
    </source>
</evidence>
<dbReference type="GO" id="GO:0009986">
    <property type="term" value="C:cell surface"/>
    <property type="evidence" value="ECO:0007669"/>
    <property type="project" value="UniProtKB-SubCell"/>
</dbReference>
<comment type="similarity">
    <text evidence="2 9">Belongs to the enolase family.</text>
</comment>
<feature type="binding site" evidence="9">
    <location>
        <position position="245"/>
    </location>
    <ligand>
        <name>Mg(2+)</name>
        <dbReference type="ChEBI" id="CHEBI:18420"/>
    </ligand>
</feature>
<dbReference type="InterPro" id="IPR029017">
    <property type="entry name" value="Enolase-like_N"/>
</dbReference>
<dbReference type="InterPro" id="IPR020810">
    <property type="entry name" value="Enolase_C"/>
</dbReference>
<feature type="binding site" evidence="9 10">
    <location>
        <position position="314"/>
    </location>
    <ligand>
        <name>Mg(2+)</name>
        <dbReference type="ChEBI" id="CHEBI:18420"/>
    </ligand>
</feature>
<dbReference type="Pfam" id="PF00113">
    <property type="entry name" value="Enolase_C"/>
    <property type="match status" value="1"/>
</dbReference>
<keyword evidence="9" id="KW-0963">Cytoplasm</keyword>
<feature type="binding site" evidence="9">
    <location>
        <position position="390"/>
    </location>
    <ligand>
        <name>(2R)-2-phosphoglycerate</name>
        <dbReference type="ChEBI" id="CHEBI:58289"/>
    </ligand>
</feature>
<protein>
    <recommendedName>
        <fullName evidence="4 9">Enolase</fullName>
        <ecNumber evidence="3 9">4.2.1.11</ecNumber>
    </recommendedName>
    <alternativeName>
        <fullName evidence="9">2-phospho-D-glycerate hydro-lyase</fullName>
    </alternativeName>
    <alternativeName>
        <fullName evidence="9">2-phosphoglycerate dehydratase</fullName>
    </alternativeName>
</protein>
<keyword evidence="7 9" id="KW-0324">Glycolysis</keyword>
<evidence type="ECO:0000256" key="10">
    <source>
        <dbReference type="PIRSR" id="PIRSR001400-3"/>
    </source>
</evidence>
<evidence type="ECO:0000313" key="13">
    <source>
        <dbReference type="EMBL" id="OBB88525.1"/>
    </source>
</evidence>
<evidence type="ECO:0000256" key="9">
    <source>
        <dbReference type="HAMAP-Rule" id="MF_00318"/>
    </source>
</evidence>
<comment type="cofactor">
    <cofactor evidence="10">
        <name>Mg(2+)</name>
        <dbReference type="ChEBI" id="CHEBI:18420"/>
    </cofactor>
    <text evidence="10">Mg(2+) is required for catalysis and for stabilizing the dimer.</text>
</comment>
<dbReference type="PIRSF" id="PIRSF001400">
    <property type="entry name" value="Enolase"/>
    <property type="match status" value="1"/>
</dbReference>
<dbReference type="PANTHER" id="PTHR11902">
    <property type="entry name" value="ENOLASE"/>
    <property type="match status" value="1"/>
</dbReference>
<dbReference type="UniPathway" id="UPA00109">
    <property type="reaction ID" value="UER00187"/>
</dbReference>
<keyword evidence="5 9" id="KW-0964">Secreted</keyword>
<organism evidence="13 14">
    <name type="scientific">Mycobacterium colombiense</name>
    <dbReference type="NCBI Taxonomy" id="339268"/>
    <lineage>
        <taxon>Bacteria</taxon>
        <taxon>Bacillati</taxon>
        <taxon>Actinomycetota</taxon>
        <taxon>Actinomycetes</taxon>
        <taxon>Mycobacteriales</taxon>
        <taxon>Mycobacteriaceae</taxon>
        <taxon>Mycobacterium</taxon>
        <taxon>Mycobacterium avium complex (MAC)</taxon>
    </lineage>
</organism>
<dbReference type="Gene3D" id="3.20.20.120">
    <property type="entry name" value="Enolase-like C-terminal domain"/>
    <property type="match status" value="1"/>
</dbReference>
<comment type="caution">
    <text evidence="9">Lacks conserved residue(s) required for the propagation of feature annotation.</text>
</comment>
<comment type="cofactor">
    <cofactor evidence="9">
        <name>Mg(2+)</name>
        <dbReference type="ChEBI" id="CHEBI:18420"/>
    </cofactor>
    <text evidence="9">Binds a second Mg(2+) ion via substrate during catalysis.</text>
</comment>
<keyword evidence="9 10" id="KW-0479">Metal-binding</keyword>
<sequence>MMKIASVIARQLLDCKARPLLEVEIATDSGVVGRGASPTGSSVGSHEAFVLRDGDRTHYNGLSVHDAITAVTDEIAPALIGAELDDPRSLDRVMIDLDGTPDKRRLGGNAIYSTSIALLRAAAAAAGTPTYTYVGALLGLEPPTTVPVPSFNMINGGHYGDVCQTFSEFLVVPYRADSIESAVEKGVTLFETLGEVLTERLGRAPMLASSYGYVAPSSDPHVVLEVLTEAVERAGCADIMAFALDCASSEVYDSDSATYAFNGERVTAEVLIDYARGLSQEFPMLFIEDLLDGDDWPGFAKAVQAVNRSIIVGDDLIVTNPARLRRAVETSAVDGFILKPNQVGTIAEALDCFEYATRNNVLAIPSGRSGGVIDDVVMDLAVGLGAPFQKNGAPRSGERIAKLNFLLRAAEGIPDCALADVPGLARF</sequence>
<reference evidence="13 14" key="1">
    <citation type="submission" date="2016-06" db="EMBL/GenBank/DDBJ databases">
        <authorList>
            <person name="Kjaerup R.B."/>
            <person name="Dalgaard T.S."/>
            <person name="Juul-Madsen H.R."/>
        </authorList>
    </citation>
    <scope>NUCLEOTIDE SEQUENCE [LARGE SCALE GENOMIC DNA]</scope>
    <source>
        <strain evidence="13 14">852002-51834_SCH5396731</strain>
    </source>
</reference>
<dbReference type="GO" id="GO:0000287">
    <property type="term" value="F:magnesium ion binding"/>
    <property type="evidence" value="ECO:0007669"/>
    <property type="project" value="UniProtKB-UniRule"/>
</dbReference>
<feature type="binding site" evidence="9">
    <location>
        <position position="368"/>
    </location>
    <ligand>
        <name>(2R)-2-phosphoglycerate</name>
        <dbReference type="ChEBI" id="CHEBI:58289"/>
    </ligand>
</feature>
<comment type="function">
    <text evidence="9">Catalyzes the reversible conversion of 2-phosphoglycerate (2-PG) into phosphoenolpyruvate (PEP). It is essential for the degradation of carbohydrates via glycolysis.</text>
</comment>
<evidence type="ECO:0000256" key="3">
    <source>
        <dbReference type="ARBA" id="ARBA00012058"/>
    </source>
</evidence>
<evidence type="ECO:0000256" key="8">
    <source>
        <dbReference type="ARBA" id="ARBA00023239"/>
    </source>
</evidence>
<comment type="caution">
    <text evidence="13">The sequence shown here is derived from an EMBL/GenBank/DDBJ whole genome shotgun (WGS) entry which is preliminary data.</text>
</comment>
<dbReference type="RefSeq" id="WP_064877340.1">
    <property type="nucleotide sequence ID" value="NZ_LZSX01000008.1"/>
</dbReference>
<evidence type="ECO:0000256" key="1">
    <source>
        <dbReference type="ARBA" id="ARBA00005031"/>
    </source>
</evidence>
<evidence type="ECO:0000256" key="7">
    <source>
        <dbReference type="ARBA" id="ARBA00023152"/>
    </source>
</evidence>
<dbReference type="GO" id="GO:0005576">
    <property type="term" value="C:extracellular region"/>
    <property type="evidence" value="ECO:0007669"/>
    <property type="project" value="UniProtKB-SubCell"/>
</dbReference>
<feature type="binding site" evidence="9">
    <location>
        <position position="369"/>
    </location>
    <ligand>
        <name>(2R)-2-phosphoglycerate</name>
        <dbReference type="ChEBI" id="CHEBI:58289"/>
    </ligand>
</feature>
<evidence type="ECO:0000259" key="12">
    <source>
        <dbReference type="SMART" id="SM01193"/>
    </source>
</evidence>
<dbReference type="SMART" id="SM01193">
    <property type="entry name" value="Enolase_N"/>
    <property type="match status" value="1"/>
</dbReference>
<dbReference type="Pfam" id="PF03952">
    <property type="entry name" value="Enolase_N"/>
    <property type="match status" value="1"/>
</dbReference>
<dbReference type="InterPro" id="IPR020811">
    <property type="entry name" value="Enolase_N"/>
</dbReference>
<dbReference type="SUPFAM" id="SSF51604">
    <property type="entry name" value="Enolase C-terminal domain-like"/>
    <property type="match status" value="1"/>
</dbReference>
<evidence type="ECO:0000256" key="4">
    <source>
        <dbReference type="ARBA" id="ARBA00017068"/>
    </source>
</evidence>
<dbReference type="AlphaFoldDB" id="A0A1A0VYY3"/>
<dbReference type="HAMAP" id="MF_00318">
    <property type="entry name" value="Enolase"/>
    <property type="match status" value="1"/>
</dbReference>
<name>A0A1A0VYY3_9MYCO</name>
<comment type="pathway">
    <text evidence="1 9">Carbohydrate degradation; glycolysis; pyruvate from D-glyceraldehyde 3-phosphate: step 4/5.</text>
</comment>
<dbReference type="OrthoDB" id="2059543at2"/>
<gene>
    <name evidence="9" type="primary">eno</name>
    <name evidence="13" type="ORF">A5760_24100</name>
</gene>
<evidence type="ECO:0000256" key="6">
    <source>
        <dbReference type="ARBA" id="ARBA00022842"/>
    </source>
</evidence>
<dbReference type="InterPro" id="IPR036849">
    <property type="entry name" value="Enolase-like_C_sf"/>
</dbReference>
<feature type="active site" description="Proton acceptor" evidence="9">
    <location>
        <position position="339"/>
    </location>
</feature>
<dbReference type="PRINTS" id="PR00148">
    <property type="entry name" value="ENOLASE"/>
</dbReference>
<dbReference type="InterPro" id="IPR000941">
    <property type="entry name" value="Enolase"/>
</dbReference>
<feature type="binding site" evidence="9 10">
    <location>
        <position position="288"/>
    </location>
    <ligand>
        <name>Mg(2+)</name>
        <dbReference type="ChEBI" id="CHEBI:18420"/>
    </ligand>
</feature>
<comment type="subcellular location">
    <subcellularLocation>
        <location evidence="9">Cytoplasm</location>
    </subcellularLocation>
    <subcellularLocation>
        <location evidence="9">Secreted</location>
    </subcellularLocation>
    <subcellularLocation>
        <location evidence="9">Cell surface</location>
    </subcellularLocation>
    <text evidence="9">Fractions of enolase are present in both the cytoplasm and on the cell surface.</text>
</comment>
<evidence type="ECO:0000256" key="2">
    <source>
        <dbReference type="ARBA" id="ARBA00009604"/>
    </source>
</evidence>
<feature type="domain" description="Enolase C-terminal TIM barrel" evidence="11">
    <location>
        <begin position="143"/>
        <end position="427"/>
    </location>
</feature>
<dbReference type="Gene3D" id="3.30.390.10">
    <property type="entry name" value="Enolase-like, N-terminal domain"/>
    <property type="match status" value="1"/>
</dbReference>
<dbReference type="GO" id="GO:0006096">
    <property type="term" value="P:glycolytic process"/>
    <property type="evidence" value="ECO:0007669"/>
    <property type="project" value="UniProtKB-UniRule"/>
</dbReference>
<evidence type="ECO:0000256" key="5">
    <source>
        <dbReference type="ARBA" id="ARBA00022525"/>
    </source>
</evidence>
<comment type="catalytic activity">
    <reaction evidence="9">
        <text>(2R)-2-phosphoglycerate = phosphoenolpyruvate + H2O</text>
        <dbReference type="Rhea" id="RHEA:10164"/>
        <dbReference type="ChEBI" id="CHEBI:15377"/>
        <dbReference type="ChEBI" id="CHEBI:58289"/>
        <dbReference type="ChEBI" id="CHEBI:58702"/>
        <dbReference type="EC" id="4.2.1.11"/>
    </reaction>
</comment>
<dbReference type="EC" id="4.2.1.11" evidence="3 9"/>
<keyword evidence="6 9" id="KW-0460">Magnesium</keyword>
<evidence type="ECO:0000259" key="11">
    <source>
        <dbReference type="SMART" id="SM01192"/>
    </source>
</evidence>
<dbReference type="GO" id="GO:0000015">
    <property type="term" value="C:phosphopyruvate hydratase complex"/>
    <property type="evidence" value="ECO:0007669"/>
    <property type="project" value="InterPro"/>
</dbReference>